<dbReference type="EMBL" id="WJPP01000001">
    <property type="protein sequence ID" value="MRH77465.1"/>
    <property type="molecule type" value="Genomic_DNA"/>
</dbReference>
<feature type="binding site" evidence="7">
    <location>
        <position position="123"/>
    </location>
    <ligand>
        <name>Zn(2+)</name>
        <dbReference type="ChEBI" id="CHEBI:29105"/>
    </ligand>
</feature>
<protein>
    <recommendedName>
        <fullName evidence="7">Glutamyl-Q tRNA(Asp) synthetase</fullName>
        <shortName evidence="7">Glu-Q-RSs</shortName>
        <ecNumber evidence="7">6.1.1.-</ecNumber>
    </recommendedName>
</protein>
<keyword evidence="6 7" id="KW-0030">Aminoacyl-tRNA synthetase</keyword>
<evidence type="ECO:0000256" key="1">
    <source>
        <dbReference type="ARBA" id="ARBA00022598"/>
    </source>
</evidence>
<feature type="binding site" evidence="7">
    <location>
        <position position="43"/>
    </location>
    <ligand>
        <name>L-glutamate</name>
        <dbReference type="ChEBI" id="CHEBI:29985"/>
    </ligand>
</feature>
<feature type="binding site" evidence="7">
    <location>
        <begin position="7"/>
        <end position="11"/>
    </location>
    <ligand>
        <name>L-glutamate</name>
        <dbReference type="ChEBI" id="CHEBI:29985"/>
    </ligand>
</feature>
<dbReference type="InterPro" id="IPR049940">
    <property type="entry name" value="GluQ/Sye"/>
</dbReference>
<comment type="cofactor">
    <cofactor evidence="7">
        <name>Zn(2+)</name>
        <dbReference type="ChEBI" id="CHEBI:29105"/>
    </cofactor>
    <text evidence="7">Binds 1 zinc ion per subunit.</text>
</comment>
<dbReference type="HAMAP" id="MF_01428">
    <property type="entry name" value="Glu_Q_tRNA_synth"/>
    <property type="match status" value="1"/>
</dbReference>
<dbReference type="SUPFAM" id="SSF52374">
    <property type="entry name" value="Nucleotidylyl transferase"/>
    <property type="match status" value="1"/>
</dbReference>
<dbReference type="PANTHER" id="PTHR43311">
    <property type="entry name" value="GLUTAMATE--TRNA LIGASE"/>
    <property type="match status" value="1"/>
</dbReference>
<dbReference type="PRINTS" id="PR00987">
    <property type="entry name" value="TRNASYNTHGLU"/>
</dbReference>
<dbReference type="GO" id="GO:0004818">
    <property type="term" value="F:glutamate-tRNA ligase activity"/>
    <property type="evidence" value="ECO:0007669"/>
    <property type="project" value="TreeGrafter"/>
</dbReference>
<dbReference type="GO" id="GO:0008270">
    <property type="term" value="F:zinc ion binding"/>
    <property type="evidence" value="ECO:0007669"/>
    <property type="project" value="UniProtKB-UniRule"/>
</dbReference>
<dbReference type="AlphaFoldDB" id="A0A6N7QLU1"/>
<comment type="caution">
    <text evidence="10">The sequence shown here is derived from an EMBL/GenBank/DDBJ whole genome shotgun (WGS) entry which is preliminary data.</text>
</comment>
<dbReference type="NCBIfam" id="TIGR03838">
    <property type="entry name" value="queuosine_YadB"/>
    <property type="match status" value="1"/>
</dbReference>
<dbReference type="GO" id="GO:0005524">
    <property type="term" value="F:ATP binding"/>
    <property type="evidence" value="ECO:0007669"/>
    <property type="project" value="UniProtKB-KW"/>
</dbReference>
<evidence type="ECO:0000259" key="9">
    <source>
        <dbReference type="Pfam" id="PF00749"/>
    </source>
</evidence>
<dbReference type="Gene3D" id="3.40.50.620">
    <property type="entry name" value="HUPs"/>
    <property type="match status" value="1"/>
</dbReference>
<feature type="short sequence motif" description="'KMSKS' region" evidence="7">
    <location>
        <begin position="233"/>
        <end position="237"/>
    </location>
</feature>
<comment type="function">
    <text evidence="7">Catalyzes the tRNA-independent activation of glutamate in presence of ATP and the subsequent transfer of glutamate onto a tRNA(Asp). Glutamate is transferred on the 2-amino-5-(4,5-dihydroxy-2-cyclopenten-1-yl) moiety of the queuosine in the wobble position of the QUC anticodon.</text>
</comment>
<feature type="binding site" evidence="7">
    <location>
        <position position="177"/>
    </location>
    <ligand>
        <name>L-glutamate</name>
        <dbReference type="ChEBI" id="CHEBI:29985"/>
    </ligand>
</feature>
<dbReference type="InterPro" id="IPR014729">
    <property type="entry name" value="Rossmann-like_a/b/a_fold"/>
</dbReference>
<proteinExistence type="inferred from homology"/>
<dbReference type="RefSeq" id="WP_153718513.1">
    <property type="nucleotide sequence ID" value="NZ_WJPP01000001.1"/>
</dbReference>
<keyword evidence="1 7" id="KW-0436">Ligase</keyword>
<feature type="domain" description="Glutamyl/glutaminyl-tRNA synthetase class Ib catalytic" evidence="9">
    <location>
        <begin position="6"/>
        <end position="239"/>
    </location>
</feature>
<evidence type="ECO:0000256" key="7">
    <source>
        <dbReference type="HAMAP-Rule" id="MF_01428"/>
    </source>
</evidence>
<evidence type="ECO:0000256" key="2">
    <source>
        <dbReference type="ARBA" id="ARBA00022723"/>
    </source>
</evidence>
<feature type="binding site" evidence="7">
    <location>
        <position position="101"/>
    </location>
    <ligand>
        <name>Zn(2+)</name>
        <dbReference type="ChEBI" id="CHEBI:29105"/>
    </ligand>
</feature>
<feature type="binding site" evidence="7">
    <location>
        <position position="236"/>
    </location>
    <ligand>
        <name>ATP</name>
        <dbReference type="ChEBI" id="CHEBI:30616"/>
    </ligand>
</feature>
<dbReference type="PANTHER" id="PTHR43311:SF1">
    <property type="entry name" value="GLUTAMYL-Q TRNA(ASP) SYNTHETASE"/>
    <property type="match status" value="1"/>
</dbReference>
<keyword evidence="3 7" id="KW-0547">Nucleotide-binding</keyword>
<gene>
    <name evidence="7" type="primary">gluQ</name>
    <name evidence="10" type="ORF">GH984_01905</name>
</gene>
<feature type="short sequence motif" description="'HIGH' region" evidence="7">
    <location>
        <begin position="10"/>
        <end position="20"/>
    </location>
</feature>
<evidence type="ECO:0000313" key="11">
    <source>
        <dbReference type="Proteomes" id="UP000433788"/>
    </source>
</evidence>
<evidence type="ECO:0000313" key="10">
    <source>
        <dbReference type="EMBL" id="MRH77465.1"/>
    </source>
</evidence>
<keyword evidence="5 7" id="KW-0067">ATP-binding</keyword>
<dbReference type="GO" id="GO:0006400">
    <property type="term" value="P:tRNA modification"/>
    <property type="evidence" value="ECO:0007669"/>
    <property type="project" value="InterPro"/>
</dbReference>
<evidence type="ECO:0000256" key="5">
    <source>
        <dbReference type="ARBA" id="ARBA00022840"/>
    </source>
</evidence>
<keyword evidence="4 7" id="KW-0862">Zinc</keyword>
<dbReference type="Pfam" id="PF00749">
    <property type="entry name" value="tRNA-synt_1c"/>
    <property type="match status" value="1"/>
</dbReference>
<keyword evidence="8" id="KW-0648">Protein biosynthesis</keyword>
<comment type="similarity">
    <text evidence="7">Belongs to the class-I aminoacyl-tRNA synthetase family. GluQ subfamily.</text>
</comment>
<organism evidence="10 11">
    <name type="scientific">Spiribacter salilacus</name>
    <dbReference type="NCBI Taxonomy" id="2664894"/>
    <lineage>
        <taxon>Bacteria</taxon>
        <taxon>Pseudomonadati</taxon>
        <taxon>Pseudomonadota</taxon>
        <taxon>Gammaproteobacteria</taxon>
        <taxon>Chromatiales</taxon>
        <taxon>Ectothiorhodospiraceae</taxon>
        <taxon>Spiribacter</taxon>
    </lineage>
</organism>
<feature type="binding site" evidence="7">
    <location>
        <position position="195"/>
    </location>
    <ligand>
        <name>L-glutamate</name>
        <dbReference type="ChEBI" id="CHEBI:29985"/>
    </ligand>
</feature>
<evidence type="ECO:0000256" key="3">
    <source>
        <dbReference type="ARBA" id="ARBA00022741"/>
    </source>
</evidence>
<evidence type="ECO:0000256" key="8">
    <source>
        <dbReference type="RuleBase" id="RU363037"/>
    </source>
</evidence>
<evidence type="ECO:0000256" key="4">
    <source>
        <dbReference type="ARBA" id="ARBA00022833"/>
    </source>
</evidence>
<dbReference type="InterPro" id="IPR020058">
    <property type="entry name" value="Glu/Gln-tRNA-synth_Ib_cat-dom"/>
</dbReference>
<dbReference type="InterPro" id="IPR000924">
    <property type="entry name" value="Glu/Gln-tRNA-synth"/>
</dbReference>
<dbReference type="GO" id="GO:0005829">
    <property type="term" value="C:cytosol"/>
    <property type="evidence" value="ECO:0007669"/>
    <property type="project" value="TreeGrafter"/>
</dbReference>
<keyword evidence="11" id="KW-1185">Reference proteome</keyword>
<evidence type="ECO:0000256" key="6">
    <source>
        <dbReference type="ARBA" id="ARBA00023146"/>
    </source>
</evidence>
<dbReference type="Proteomes" id="UP000433788">
    <property type="component" value="Unassembled WGS sequence"/>
</dbReference>
<reference evidence="10 11" key="1">
    <citation type="submission" date="2019-11" db="EMBL/GenBank/DDBJ databases">
        <authorList>
            <person name="Zhang X.Y."/>
        </authorList>
    </citation>
    <scope>NUCLEOTIDE SEQUENCE [LARGE SCALE GENOMIC DNA]</scope>
    <source>
        <strain evidence="10 11">C176</strain>
    </source>
</reference>
<dbReference type="NCBIfam" id="NF004314">
    <property type="entry name" value="PRK05710.1-3"/>
    <property type="match status" value="1"/>
</dbReference>
<dbReference type="InterPro" id="IPR022380">
    <property type="entry name" value="Glu-Q_tRNA(Asp)_Synthase"/>
</dbReference>
<dbReference type="GO" id="GO:0006424">
    <property type="term" value="P:glutamyl-tRNA aminoacylation"/>
    <property type="evidence" value="ECO:0007669"/>
    <property type="project" value="InterPro"/>
</dbReference>
<feature type="binding site" evidence="7">
    <location>
        <position position="119"/>
    </location>
    <ligand>
        <name>Zn(2+)</name>
        <dbReference type="ChEBI" id="CHEBI:29105"/>
    </ligand>
</feature>
<sequence length="299" mass="32788">MTEYVGRFAPSPTGPLHFGSLVAAVASYLDAKAAQGRWYLRIDDVDSTRARADAVAAIPHTLEAFGLQWDGAIQYQSPRRDVYEEALQELIRANLAYPCACTRKEIAAIATRGKSGMIYPGTCRNGLPAGREARSWRFRCTNTPVAFFDRAHGGISIDLLETQGDFLIRRGDGLHAYHLAMVLDDAALGITHVVRGADLLYATAPQVALQQALRLPTPKYWHTPIALSPDGRKLSKTNAAPALDSDNPTPYLMQALEFLQLPPPDELADAPPEAILDWASRHWHRHVIRSVTTGGVECP</sequence>
<feature type="binding site" evidence="7">
    <location>
        <position position="99"/>
    </location>
    <ligand>
        <name>Zn(2+)</name>
        <dbReference type="ChEBI" id="CHEBI:29105"/>
    </ligand>
</feature>
<keyword evidence="2 7" id="KW-0479">Metal-binding</keyword>
<name>A0A6N7QLU1_9GAMM</name>
<accession>A0A6N7QLU1</accession>
<dbReference type="EC" id="6.1.1.-" evidence="7"/>